<dbReference type="Proteomes" id="UP001240984">
    <property type="component" value="Unassembled WGS sequence"/>
</dbReference>
<sequence>MPVAIRSGHLTWVTRRTLRLAGAFAIFVLAFTGGWPSSTSDASPAPRVVATAPVGGIDLVPAGAETTGITPASSAVDVVQAPLPADRQPALPGPLPLLAVAALLLVTLPECRGTAARTAPDGPRGDRAPPLCPA</sequence>
<proteinExistence type="predicted"/>
<dbReference type="RefSeq" id="WP_306833094.1">
    <property type="nucleotide sequence ID" value="NZ_JAUSRA010000001.1"/>
</dbReference>
<evidence type="ECO:0000313" key="3">
    <source>
        <dbReference type="Proteomes" id="UP001240984"/>
    </source>
</evidence>
<name>A0ABT9MYJ1_9ACTN</name>
<comment type="caution">
    <text evidence="2">The sequence shown here is derived from an EMBL/GenBank/DDBJ whole genome shotgun (WGS) entry which is preliminary data.</text>
</comment>
<organism evidence="2 3">
    <name type="scientific">Catenuloplanes nepalensis</name>
    <dbReference type="NCBI Taxonomy" id="587533"/>
    <lineage>
        <taxon>Bacteria</taxon>
        <taxon>Bacillati</taxon>
        <taxon>Actinomycetota</taxon>
        <taxon>Actinomycetes</taxon>
        <taxon>Micromonosporales</taxon>
        <taxon>Micromonosporaceae</taxon>
        <taxon>Catenuloplanes</taxon>
    </lineage>
</organism>
<gene>
    <name evidence="2" type="ORF">J2S43_004995</name>
</gene>
<evidence type="ECO:0000313" key="2">
    <source>
        <dbReference type="EMBL" id="MDP9796483.1"/>
    </source>
</evidence>
<keyword evidence="3" id="KW-1185">Reference proteome</keyword>
<accession>A0ABT9MYJ1</accession>
<evidence type="ECO:0000256" key="1">
    <source>
        <dbReference type="SAM" id="MobiDB-lite"/>
    </source>
</evidence>
<protein>
    <submittedName>
        <fullName evidence="2">Uncharacterized protein</fullName>
    </submittedName>
</protein>
<dbReference type="EMBL" id="JAUSRA010000001">
    <property type="protein sequence ID" value="MDP9796483.1"/>
    <property type="molecule type" value="Genomic_DNA"/>
</dbReference>
<reference evidence="2 3" key="1">
    <citation type="submission" date="2023-07" db="EMBL/GenBank/DDBJ databases">
        <title>Sequencing the genomes of 1000 actinobacteria strains.</title>
        <authorList>
            <person name="Klenk H.-P."/>
        </authorList>
    </citation>
    <scope>NUCLEOTIDE SEQUENCE [LARGE SCALE GENOMIC DNA]</scope>
    <source>
        <strain evidence="2 3">DSM 44710</strain>
    </source>
</reference>
<feature type="region of interest" description="Disordered" evidence="1">
    <location>
        <begin position="114"/>
        <end position="134"/>
    </location>
</feature>